<evidence type="ECO:0000313" key="10">
    <source>
        <dbReference type="Proteomes" id="UP000663452"/>
    </source>
</evidence>
<dbReference type="Gene3D" id="3.90.1680.10">
    <property type="entry name" value="SOS response associated peptidase-like"/>
    <property type="match status" value="1"/>
</dbReference>
<dbReference type="InterPro" id="IPR003738">
    <property type="entry name" value="SRAP"/>
</dbReference>
<dbReference type="EC" id="3.4.-.-" evidence="8"/>
<evidence type="ECO:0000256" key="2">
    <source>
        <dbReference type="ARBA" id="ARBA00022670"/>
    </source>
</evidence>
<evidence type="ECO:0000256" key="8">
    <source>
        <dbReference type="RuleBase" id="RU364100"/>
    </source>
</evidence>
<dbReference type="InterPro" id="IPR036590">
    <property type="entry name" value="SRAP-like"/>
</dbReference>
<organism evidence="9 10">
    <name type="scientific">Paenibacillus tianjinensis</name>
    <dbReference type="NCBI Taxonomy" id="2810347"/>
    <lineage>
        <taxon>Bacteria</taxon>
        <taxon>Bacillati</taxon>
        <taxon>Bacillota</taxon>
        <taxon>Bacilli</taxon>
        <taxon>Bacillales</taxon>
        <taxon>Paenibacillaceae</taxon>
        <taxon>Paenibacillus</taxon>
    </lineage>
</organism>
<dbReference type="RefSeq" id="WP_206101588.1">
    <property type="nucleotide sequence ID" value="NZ_CP070969.1"/>
</dbReference>
<keyword evidence="10" id="KW-1185">Reference proteome</keyword>
<evidence type="ECO:0000313" key="9">
    <source>
        <dbReference type="EMBL" id="QSF43982.1"/>
    </source>
</evidence>
<keyword evidence="5" id="KW-0190">Covalent protein-DNA linkage</keyword>
<keyword evidence="7" id="KW-0456">Lyase</keyword>
<gene>
    <name evidence="9" type="ORF">JRJ22_22505</name>
</gene>
<dbReference type="Pfam" id="PF02586">
    <property type="entry name" value="SRAP"/>
    <property type="match status" value="1"/>
</dbReference>
<sequence length="222" mass="25095">MCGRYTITVTLEELMLRYFTDESSIVHYAPKFNAAPMQHIPAVIHNGTSNKLGVLRWGLVPSWAKDDKVGSKMINARAESLLDKVSFKGLIRSRRCLIPADGFYEWKQQAGGKQPMRIVLQDRSIFSMAGLYDIWTDASGNKLSTCTIITTEANSLMADIHDRMPVILSPEAESQWLDRSNQDIPSLMRLLRPYDAARMHAYPVSSEVGNVRNDYKELIKEA</sequence>
<proteinExistence type="inferred from homology"/>
<keyword evidence="3" id="KW-0227">DNA damage</keyword>
<evidence type="ECO:0000256" key="6">
    <source>
        <dbReference type="ARBA" id="ARBA00023125"/>
    </source>
</evidence>
<dbReference type="Proteomes" id="UP000663452">
    <property type="component" value="Chromosome"/>
</dbReference>
<name>A0ABX7LDB4_9BACL</name>
<evidence type="ECO:0000256" key="7">
    <source>
        <dbReference type="ARBA" id="ARBA00023239"/>
    </source>
</evidence>
<keyword evidence="6" id="KW-0238">DNA-binding</keyword>
<evidence type="ECO:0000256" key="3">
    <source>
        <dbReference type="ARBA" id="ARBA00022763"/>
    </source>
</evidence>
<evidence type="ECO:0000256" key="1">
    <source>
        <dbReference type="ARBA" id="ARBA00008136"/>
    </source>
</evidence>
<dbReference type="SUPFAM" id="SSF143081">
    <property type="entry name" value="BB1717-like"/>
    <property type="match status" value="1"/>
</dbReference>
<protein>
    <recommendedName>
        <fullName evidence="8">Abasic site processing protein</fullName>
        <ecNumber evidence="8">3.4.-.-</ecNumber>
    </recommendedName>
</protein>
<keyword evidence="4 8" id="KW-0378">Hydrolase</keyword>
<accession>A0ABX7LDB4</accession>
<reference evidence="9 10" key="1">
    <citation type="submission" date="2021-02" db="EMBL/GenBank/DDBJ databases">
        <title>Paenibacillus tianjinensis sp. nov.</title>
        <authorList>
            <person name="Liu H."/>
        </authorList>
    </citation>
    <scope>NUCLEOTIDE SEQUENCE [LARGE SCALE GENOMIC DNA]</scope>
    <source>
        <strain evidence="9 10">TB2019</strain>
    </source>
</reference>
<dbReference type="PANTHER" id="PTHR13604">
    <property type="entry name" value="DC12-RELATED"/>
    <property type="match status" value="1"/>
</dbReference>
<evidence type="ECO:0000256" key="5">
    <source>
        <dbReference type="ARBA" id="ARBA00023124"/>
    </source>
</evidence>
<evidence type="ECO:0000256" key="4">
    <source>
        <dbReference type="ARBA" id="ARBA00022801"/>
    </source>
</evidence>
<keyword evidence="2 8" id="KW-0645">Protease</keyword>
<dbReference type="EMBL" id="CP070969">
    <property type="protein sequence ID" value="QSF43982.1"/>
    <property type="molecule type" value="Genomic_DNA"/>
</dbReference>
<comment type="similarity">
    <text evidence="1 8">Belongs to the SOS response-associated peptidase family.</text>
</comment>
<dbReference type="PANTHER" id="PTHR13604:SF0">
    <property type="entry name" value="ABASIC SITE PROCESSING PROTEIN HMCES"/>
    <property type="match status" value="1"/>
</dbReference>